<proteinExistence type="predicted"/>
<dbReference type="InterPro" id="IPR036287">
    <property type="entry name" value="Rv1873-like_sf"/>
</dbReference>
<dbReference type="InterPro" id="IPR014937">
    <property type="entry name" value="DUF1810"/>
</dbReference>
<evidence type="ECO:0000313" key="1">
    <source>
        <dbReference type="EMBL" id="MDO1582071.1"/>
    </source>
</evidence>
<dbReference type="PIRSF" id="PIRSF008546">
    <property type="entry name" value="UCP008546"/>
    <property type="match status" value="1"/>
</dbReference>
<reference evidence="1" key="1">
    <citation type="journal article" date="2015" name="Int. J. Syst. Evol. Microbiol.">
        <title>Rhizobium oryzicola sp. nov., potential plant-growth-promoting endophytic bacteria isolated from rice roots.</title>
        <authorList>
            <person name="Zhang X.X."/>
            <person name="Gao J.S."/>
            <person name="Cao Y.H."/>
            <person name="Sheirdil R.A."/>
            <person name="Wang X.C."/>
            <person name="Zhang L."/>
        </authorList>
    </citation>
    <scope>NUCLEOTIDE SEQUENCE</scope>
    <source>
        <strain evidence="1">05753</strain>
    </source>
</reference>
<accession>A0ABT8SUP1</accession>
<gene>
    <name evidence="1" type="ORF">Q2T52_08180</name>
</gene>
<reference evidence="1" key="2">
    <citation type="submission" date="2023-07" db="EMBL/GenBank/DDBJ databases">
        <authorList>
            <person name="Sun H."/>
        </authorList>
    </citation>
    <scope>NUCLEOTIDE SEQUENCE</scope>
    <source>
        <strain evidence="1">05753</strain>
    </source>
</reference>
<organism evidence="1 2">
    <name type="scientific">Rhizobium oryzicola</name>
    <dbReference type="NCBI Taxonomy" id="1232668"/>
    <lineage>
        <taxon>Bacteria</taxon>
        <taxon>Pseudomonadati</taxon>
        <taxon>Pseudomonadota</taxon>
        <taxon>Alphaproteobacteria</taxon>
        <taxon>Hyphomicrobiales</taxon>
        <taxon>Rhizobiaceae</taxon>
        <taxon>Rhizobium/Agrobacterium group</taxon>
        <taxon>Rhizobium</taxon>
    </lineage>
</organism>
<sequence length="144" mass="16272">MQNDPFDLQRFVTAQASIYLQALAELAAGHKRSHWMWFIFPQIEGLGHSAMAQRYAIHDRSEAKAYLAHPLLGIRLIECTETVLRHAGEKSAHAILGSPDDMKFRSCLTLFAAVSEKGSPFERALQGFYEGEPDRKTVELLRDQ</sequence>
<dbReference type="SUPFAM" id="SSF140736">
    <property type="entry name" value="Rv1873-like"/>
    <property type="match status" value="1"/>
</dbReference>
<dbReference type="RefSeq" id="WP_302076217.1">
    <property type="nucleotide sequence ID" value="NZ_JAUKWQ010000002.1"/>
</dbReference>
<comment type="caution">
    <text evidence="1">The sequence shown here is derived from an EMBL/GenBank/DDBJ whole genome shotgun (WGS) entry which is preliminary data.</text>
</comment>
<keyword evidence="2" id="KW-1185">Reference proteome</keyword>
<name>A0ABT8SUP1_9HYPH</name>
<dbReference type="EMBL" id="JAUKWQ010000002">
    <property type="protein sequence ID" value="MDO1582071.1"/>
    <property type="molecule type" value="Genomic_DNA"/>
</dbReference>
<protein>
    <submittedName>
        <fullName evidence="1">DUF1810 domain-containing protein</fullName>
    </submittedName>
</protein>
<dbReference type="Proteomes" id="UP001169006">
    <property type="component" value="Unassembled WGS sequence"/>
</dbReference>
<dbReference type="Pfam" id="PF08837">
    <property type="entry name" value="DUF1810"/>
    <property type="match status" value="1"/>
</dbReference>
<evidence type="ECO:0000313" key="2">
    <source>
        <dbReference type="Proteomes" id="UP001169006"/>
    </source>
</evidence>
<dbReference type="Gene3D" id="1.25.40.380">
    <property type="entry name" value="Protein of unknown function DUF1810"/>
    <property type="match status" value="1"/>
</dbReference>